<name>A0A2M6WXC9_9BACT</name>
<dbReference type="AlphaFoldDB" id="A0A2M6WXC9"/>
<dbReference type="Proteomes" id="UP000228596">
    <property type="component" value="Unassembled WGS sequence"/>
</dbReference>
<accession>A0A2M6WXC9</accession>
<dbReference type="InterPro" id="IPR035093">
    <property type="entry name" value="RelE/ParE_toxin_dom_sf"/>
</dbReference>
<reference evidence="3" key="1">
    <citation type="submission" date="2017-09" db="EMBL/GenBank/DDBJ databases">
        <title>Depth-based differentiation of microbial function through sediment-hosted aquifers and enrichment of novel symbionts in the deep terrestrial subsurface.</title>
        <authorList>
            <person name="Probst A.J."/>
            <person name="Ladd B."/>
            <person name="Jarett J.K."/>
            <person name="Geller-Mcgrath D.E."/>
            <person name="Sieber C.M.K."/>
            <person name="Emerson J.B."/>
            <person name="Anantharaman K."/>
            <person name="Thomas B.C."/>
            <person name="Malmstrom R."/>
            <person name="Stieglmeier M."/>
            <person name="Klingl A."/>
            <person name="Woyke T."/>
            <person name="Ryan C.M."/>
            <person name="Banfield J.F."/>
        </authorList>
    </citation>
    <scope>NUCLEOTIDE SEQUENCE [LARGE SCALE GENOMIC DNA]</scope>
</reference>
<protein>
    <submittedName>
        <fullName evidence="2">Type II toxin-antitoxin system mRNA interferase toxin, RelE/StbE family</fullName>
    </submittedName>
</protein>
<dbReference type="PANTHER" id="PTHR38813:SF1">
    <property type="entry name" value="TOXIN RELE1-RELATED"/>
    <property type="match status" value="1"/>
</dbReference>
<evidence type="ECO:0000313" key="2">
    <source>
        <dbReference type="EMBL" id="PIT97409.1"/>
    </source>
</evidence>
<dbReference type="InterPro" id="IPR007712">
    <property type="entry name" value="RelE/ParE_toxin"/>
</dbReference>
<proteinExistence type="predicted"/>
<evidence type="ECO:0000313" key="3">
    <source>
        <dbReference type="Proteomes" id="UP000228596"/>
    </source>
</evidence>
<comment type="caution">
    <text evidence="2">The sequence shown here is derived from an EMBL/GenBank/DDBJ whole genome shotgun (WGS) entry which is preliminary data.</text>
</comment>
<keyword evidence="1" id="KW-1277">Toxin-antitoxin system</keyword>
<dbReference type="Pfam" id="PF05016">
    <property type="entry name" value="ParE_toxin"/>
    <property type="match status" value="1"/>
</dbReference>
<sequence length="83" mass="9553">MKIKILPKARKSLQKLPKTAGDKVVFAIERLAKNFPNGENITKLTAQPGYRIRVGDYRVLFIADSKLKVLYIVRIAHRKDAYR</sequence>
<dbReference type="PANTHER" id="PTHR38813">
    <property type="match status" value="1"/>
</dbReference>
<evidence type="ECO:0000256" key="1">
    <source>
        <dbReference type="ARBA" id="ARBA00022649"/>
    </source>
</evidence>
<organism evidence="2 3">
    <name type="scientific">Candidatus Berkelbacteria bacterium CG10_big_fil_rev_8_21_14_0_10_41_12</name>
    <dbReference type="NCBI Taxonomy" id="1974513"/>
    <lineage>
        <taxon>Bacteria</taxon>
        <taxon>Candidatus Berkelbacteria</taxon>
    </lineage>
</organism>
<dbReference type="SUPFAM" id="SSF143011">
    <property type="entry name" value="RelE-like"/>
    <property type="match status" value="1"/>
</dbReference>
<dbReference type="Gene3D" id="3.30.2310.20">
    <property type="entry name" value="RelE-like"/>
    <property type="match status" value="1"/>
</dbReference>
<dbReference type="EMBL" id="PEZV01000011">
    <property type="protein sequence ID" value="PIT97409.1"/>
    <property type="molecule type" value="Genomic_DNA"/>
</dbReference>
<dbReference type="InterPro" id="IPR052747">
    <property type="entry name" value="TA_system_RelE_toxin"/>
</dbReference>
<gene>
    <name evidence="2" type="ORF">COT77_01490</name>
</gene>